<organism evidence="1 2">
    <name type="scientific">Amycolatopsis coloradensis</name>
    <dbReference type="NCBI Taxonomy" id="76021"/>
    <lineage>
        <taxon>Bacteria</taxon>
        <taxon>Bacillati</taxon>
        <taxon>Actinomycetota</taxon>
        <taxon>Actinomycetes</taxon>
        <taxon>Pseudonocardiales</taxon>
        <taxon>Pseudonocardiaceae</taxon>
        <taxon>Amycolatopsis</taxon>
    </lineage>
</organism>
<proteinExistence type="predicted"/>
<accession>A0ACD5BN65</accession>
<name>A0ACD5BN65_9PSEU</name>
<reference evidence="1" key="1">
    <citation type="submission" date="2023-10" db="EMBL/GenBank/DDBJ databases">
        <title>Whole genome sequencing of actinobacterial strain Amycolatopsis sp. (BCA-696) identifies the underlying plant growth-promoting genes.</title>
        <authorList>
            <person name="Gandham P."/>
            <person name="Vadla N."/>
            <person name="Saji A."/>
            <person name="Srinivas V."/>
            <person name="Ruperao P."/>
            <person name="Selvanayagam S."/>
            <person name="Saxena R.K."/>
            <person name="Rathore A."/>
            <person name="Gopalakrishnan S."/>
            <person name="Thakur V."/>
        </authorList>
    </citation>
    <scope>NUCLEOTIDE SEQUENCE</scope>
    <source>
        <strain evidence="1">BCA-696</strain>
    </source>
</reference>
<protein>
    <submittedName>
        <fullName evidence="1">Histidine kinase</fullName>
    </submittedName>
</protein>
<keyword evidence="2" id="KW-1185">Reference proteome</keyword>
<dbReference type="Proteomes" id="UP001456344">
    <property type="component" value="Chromosome"/>
</dbReference>
<evidence type="ECO:0000313" key="1">
    <source>
        <dbReference type="EMBL" id="WYW20677.1"/>
    </source>
</evidence>
<keyword evidence="1" id="KW-0808">Transferase</keyword>
<keyword evidence="1" id="KW-0418">Kinase</keyword>
<evidence type="ECO:0000313" key="2">
    <source>
        <dbReference type="Proteomes" id="UP001456344"/>
    </source>
</evidence>
<gene>
    <name evidence="1" type="ORF">LCL61_34520</name>
</gene>
<dbReference type="EMBL" id="CP150484">
    <property type="protein sequence ID" value="WYW20677.1"/>
    <property type="molecule type" value="Genomic_DNA"/>
</dbReference>
<sequence>MVDRQRPREWWEVLRYVAFTGTDTPPTRSAGLRTLRRVALTGFGLWAGFLTFAIVSAPPAVKTFNVVLSVLPCLLAIRSPLWGWRVLLVGIVLTPPTLPQMVQFWSWPWSPGLALAAAVVFYLVGVGNDQRELTCVALISFAVMAPFLRDWRDGALLAVLAGALFFLGNTVRQRRLADEARVAQQDRRIAEERRAAVLEERAVIARELHDVVAHHMSVLALRADSARFRFAGPGKADVDDGVWREFADLAGTAREGLTELRRLLGVLRSEDREVLIAPQPGLAMVSELVERVRAVGTPCELDVGGDLDAVPAGVALSVCRIVQEALSNAIRHAPGAPVSVELVTGPRSIRLVIENGPGERPLRTGQTGTGHGLLGMRERAAMLAADLEARVRPDGGFRVALTVPLDDGGRSEP</sequence>